<gene>
    <name evidence="7" type="ORF">Sradi_0276300</name>
</gene>
<evidence type="ECO:0000313" key="7">
    <source>
        <dbReference type="EMBL" id="KAL0435684.1"/>
    </source>
</evidence>
<dbReference type="InterPro" id="IPR011993">
    <property type="entry name" value="PH-like_dom_sf"/>
</dbReference>
<dbReference type="PROSITE" id="PS00678">
    <property type="entry name" value="WD_REPEATS_1"/>
    <property type="match status" value="1"/>
</dbReference>
<comment type="caution">
    <text evidence="7">The sequence shown here is derived from an EMBL/GenBank/DDBJ whole genome shotgun (WGS) entry which is preliminary data.</text>
</comment>
<dbReference type="SUPFAM" id="SSF50978">
    <property type="entry name" value="WD40 repeat-like"/>
    <property type="match status" value="1"/>
</dbReference>
<feature type="repeat" description="WD" evidence="3">
    <location>
        <begin position="1279"/>
        <end position="1320"/>
    </location>
</feature>
<accession>A0AAW2W135</accession>
<dbReference type="InterPro" id="IPR051944">
    <property type="entry name" value="BEACH_domain_protein"/>
</dbReference>
<dbReference type="CDD" id="cd01201">
    <property type="entry name" value="PH_BEACH"/>
    <property type="match status" value="1"/>
</dbReference>
<evidence type="ECO:0000259" key="6">
    <source>
        <dbReference type="PROSITE" id="PS51783"/>
    </source>
</evidence>
<keyword evidence="2" id="KW-0677">Repeat</keyword>
<feature type="compositionally biased region" description="Basic and acidic residues" evidence="4">
    <location>
        <begin position="636"/>
        <end position="645"/>
    </location>
</feature>
<dbReference type="Pfam" id="PF14844">
    <property type="entry name" value="PH_BEACH"/>
    <property type="match status" value="1"/>
</dbReference>
<dbReference type="Pfam" id="PF02138">
    <property type="entry name" value="Beach"/>
    <property type="match status" value="1"/>
</dbReference>
<dbReference type="InterPro" id="IPR036372">
    <property type="entry name" value="BEACH_dom_sf"/>
</dbReference>
<dbReference type="CDD" id="cd06071">
    <property type="entry name" value="Beach"/>
    <property type="match status" value="1"/>
</dbReference>
<feature type="compositionally biased region" description="Basic and acidic residues" evidence="4">
    <location>
        <begin position="16"/>
        <end position="25"/>
    </location>
</feature>
<dbReference type="FunFam" id="1.10.1540.10:FF:000002">
    <property type="entry name" value="WD repeat and FYVE domain containing 3"/>
    <property type="match status" value="1"/>
</dbReference>
<dbReference type="Gene3D" id="1.10.1540.10">
    <property type="entry name" value="BEACH domain"/>
    <property type="match status" value="1"/>
</dbReference>
<dbReference type="InterPro" id="IPR001680">
    <property type="entry name" value="WD40_rpt"/>
</dbReference>
<feature type="region of interest" description="Disordered" evidence="4">
    <location>
        <begin position="620"/>
        <end position="645"/>
    </location>
</feature>
<evidence type="ECO:0000256" key="1">
    <source>
        <dbReference type="ARBA" id="ARBA00022574"/>
    </source>
</evidence>
<proteinExistence type="predicted"/>
<dbReference type="PANTHER" id="PTHR46108:SF4">
    <property type="entry name" value="BLUE CHEESE"/>
    <property type="match status" value="1"/>
</dbReference>
<reference evidence="7" key="2">
    <citation type="journal article" date="2024" name="Plant">
        <title>Genomic evolution and insights into agronomic trait innovations of Sesamum species.</title>
        <authorList>
            <person name="Miao H."/>
            <person name="Wang L."/>
            <person name="Qu L."/>
            <person name="Liu H."/>
            <person name="Sun Y."/>
            <person name="Le M."/>
            <person name="Wang Q."/>
            <person name="Wei S."/>
            <person name="Zheng Y."/>
            <person name="Lin W."/>
            <person name="Duan Y."/>
            <person name="Cao H."/>
            <person name="Xiong S."/>
            <person name="Wang X."/>
            <person name="Wei L."/>
            <person name="Li C."/>
            <person name="Ma Q."/>
            <person name="Ju M."/>
            <person name="Zhao R."/>
            <person name="Li G."/>
            <person name="Mu C."/>
            <person name="Tian Q."/>
            <person name="Mei H."/>
            <person name="Zhang T."/>
            <person name="Gao T."/>
            <person name="Zhang H."/>
        </authorList>
    </citation>
    <scope>NUCLEOTIDE SEQUENCE</scope>
    <source>
        <strain evidence="7">G02</strain>
    </source>
</reference>
<dbReference type="InterPro" id="IPR000409">
    <property type="entry name" value="BEACH_dom"/>
</dbReference>
<dbReference type="Gene3D" id="2.30.29.30">
    <property type="entry name" value="Pleckstrin-homology domain (PH domain)/Phosphotyrosine-binding domain (PTB)"/>
    <property type="match status" value="1"/>
</dbReference>
<protein>
    <submittedName>
        <fullName evidence="7">Protein SPIRRIG</fullName>
    </submittedName>
</protein>
<feature type="region of interest" description="Disordered" evidence="4">
    <location>
        <begin position="1"/>
        <end position="28"/>
    </location>
</feature>
<feature type="domain" description="BEACH" evidence="5">
    <location>
        <begin position="855"/>
        <end position="1147"/>
    </location>
</feature>
<dbReference type="PANTHER" id="PTHR46108">
    <property type="entry name" value="BLUE CHEESE"/>
    <property type="match status" value="1"/>
</dbReference>
<dbReference type="SUPFAM" id="SSF81837">
    <property type="entry name" value="BEACH domain"/>
    <property type="match status" value="1"/>
</dbReference>
<dbReference type="SMART" id="SM00320">
    <property type="entry name" value="WD40"/>
    <property type="match status" value="4"/>
</dbReference>
<sequence length="1480" mass="166680">MASEKPEIASIATVPELDKSVKEDAQAVVTGDGEALDQLSNATSGSNEFNFRDAKKIPLTPSSSPVIALTSWLGSASNNDIKVQPVSVASMDSSMSVNDTNSSSDLKSASQTQSASNTLFVISPKLMLAVDDSGYGGGPCSAGATAVLDFLAEGLCLTRLMNFLERRLLRDDEEDEKKLDKARWSSNLDALSWMIVDRMYMGAFPQPAGILKTLEFLLSCCSWQIKMVGLKKQFQLAKDSFLLVEEADNLSRIYMPSLKNMNRMILFCFLPSFLFTIGEDELLSRLGLLNEPKKRSFLYSSPEEGGIDIFSVLQLLVAHRRIIFCPSNLETDLHCCLCINLISLLHDPRQNVQNAAVDILKYLLVHRRAALEEFFVSKPNQGPSLDVLHGGFDKLLTGNLSGFFEWFHSSESVVNKVLEQSAAIMWVQYITGSAKFPGVRIKGMDSRRKREVGRKSKDISKLEQRHWDQVNERRIALELVRDAMATELRVIRQDKYGWVLHAESEWQTHLQQLVHERGIFPISKSSIDAQELEWQLCPIEGPYRMRKKLERCKLKIDSIQNILDGQLLLGEGELPKEKTETQDHISETGSDVFYNILTGKSKDESFNAEFAASTHRAESIRGKSDLGSPRQSSSLRTDEVRISEDKTDKELNDNGEYLIRPYLEPFERIKYKYNCERVVGLDKHDGIFLIGELSLYVIENFYIDDSGCICEKESEDELSIIDQALGVKKDFSCSMDSHSKSTSSWGAAVKAYAGGRAWAYNGGAWGKEKVASSSNVPHLWRIWKLDSVHELLKRDYQLRPVAIEIFSMDGCNDLLVFHKREREEVFKNLVAMNLPRNSILDATISGSTKQESNEGSRLFKVMAKSFSKRWQNGEISNFQYIMHLNTLAGRGYSDLTQYPVFPWVLADYDSEKLDLSDPKTFRNLEKPMGCQTLEGEEEFRKRYESWDDPEVPKFHYGSHYSSAGIVLFYLLRLPPFSIENQKLQGGQFDHADRLFNSVRDTWSSAAGKGNTSDVKELIPEFFYMPEFLENRFDLDLGEKQSGEKVGDVVLPPWAKGSAREFIRKHREALESDYVSEHLHHWIDLIFGYKQRGKAAEEAVNVFYHYTYEGSVDIDSVTDPAMKASILAQINHFGQTPKQLFLKPHVKRRTDRRLLPHPLRHSMLLVPHEIRKSSSSISQIVTLSDKILVAGSNNLLKPRTFTKYVAWGFPDRSLRFVSYDQDRLLSTHENLHGGNQIQCVSASLDGQILVTGADDGLVCVWRIGKDGPRALQQLQLEKSLCGHTGKITCLRVSQPYMMIVSGSDDCTVILWDLSSLVFVRQLPEFPSPVSAIYVNDLTGEIVTAAGFMLAVWSINGDCLAVVNTSQLPSDFILSLTGSSFSDWLDTNWYVSGHQSGAVKVWKMVHSTEEPAQIKQTGNPSGGLALGNKVPEYRWAPDFMDVTRRELEIFHEPGVTGGIVVVACYVSFPFGWQLFLGRGLLE</sequence>
<name>A0AAW2W135_SESRA</name>
<dbReference type="PROSITE" id="PS51783">
    <property type="entry name" value="PH_BEACH"/>
    <property type="match status" value="1"/>
</dbReference>
<dbReference type="InterPro" id="IPR023362">
    <property type="entry name" value="PH-BEACH_dom"/>
</dbReference>
<dbReference type="PROSITE" id="PS50082">
    <property type="entry name" value="WD_REPEATS_2"/>
    <property type="match status" value="1"/>
</dbReference>
<dbReference type="InterPro" id="IPR019775">
    <property type="entry name" value="WD40_repeat_CS"/>
</dbReference>
<dbReference type="PROSITE" id="PS50197">
    <property type="entry name" value="BEACH"/>
    <property type="match status" value="1"/>
</dbReference>
<reference evidence="7" key="1">
    <citation type="submission" date="2020-06" db="EMBL/GenBank/DDBJ databases">
        <authorList>
            <person name="Li T."/>
            <person name="Hu X."/>
            <person name="Zhang T."/>
            <person name="Song X."/>
            <person name="Zhang H."/>
            <person name="Dai N."/>
            <person name="Sheng W."/>
            <person name="Hou X."/>
            <person name="Wei L."/>
        </authorList>
    </citation>
    <scope>NUCLEOTIDE SEQUENCE</scope>
    <source>
        <strain evidence="7">G02</strain>
        <tissue evidence="7">Leaf</tissue>
    </source>
</reference>
<dbReference type="SUPFAM" id="SSF50729">
    <property type="entry name" value="PH domain-like"/>
    <property type="match status" value="1"/>
</dbReference>
<evidence type="ECO:0000256" key="3">
    <source>
        <dbReference type="PROSITE-ProRule" id="PRU00221"/>
    </source>
</evidence>
<dbReference type="PROSITE" id="PS50294">
    <property type="entry name" value="WD_REPEATS_REGION"/>
    <property type="match status" value="1"/>
</dbReference>
<dbReference type="Gene3D" id="2.130.10.10">
    <property type="entry name" value="YVTN repeat-like/Quinoprotein amine dehydrogenase"/>
    <property type="match status" value="1"/>
</dbReference>
<keyword evidence="1 3" id="KW-0853">WD repeat</keyword>
<organism evidence="7">
    <name type="scientific">Sesamum radiatum</name>
    <name type="common">Black benniseed</name>
    <dbReference type="NCBI Taxonomy" id="300843"/>
    <lineage>
        <taxon>Eukaryota</taxon>
        <taxon>Viridiplantae</taxon>
        <taxon>Streptophyta</taxon>
        <taxon>Embryophyta</taxon>
        <taxon>Tracheophyta</taxon>
        <taxon>Spermatophyta</taxon>
        <taxon>Magnoliopsida</taxon>
        <taxon>eudicotyledons</taxon>
        <taxon>Gunneridae</taxon>
        <taxon>Pentapetalae</taxon>
        <taxon>asterids</taxon>
        <taxon>lamiids</taxon>
        <taxon>Lamiales</taxon>
        <taxon>Pedaliaceae</taxon>
        <taxon>Sesamum</taxon>
    </lineage>
</organism>
<evidence type="ECO:0000259" key="5">
    <source>
        <dbReference type="PROSITE" id="PS50197"/>
    </source>
</evidence>
<dbReference type="Pfam" id="PF00400">
    <property type="entry name" value="WD40"/>
    <property type="match status" value="2"/>
</dbReference>
<dbReference type="InterPro" id="IPR036322">
    <property type="entry name" value="WD40_repeat_dom_sf"/>
</dbReference>
<dbReference type="SMART" id="SM01026">
    <property type="entry name" value="Beach"/>
    <property type="match status" value="1"/>
</dbReference>
<dbReference type="InterPro" id="IPR015943">
    <property type="entry name" value="WD40/YVTN_repeat-like_dom_sf"/>
</dbReference>
<evidence type="ECO:0000256" key="4">
    <source>
        <dbReference type="SAM" id="MobiDB-lite"/>
    </source>
</evidence>
<dbReference type="EMBL" id="JACGWJ010000002">
    <property type="protein sequence ID" value="KAL0435684.1"/>
    <property type="molecule type" value="Genomic_DNA"/>
</dbReference>
<evidence type="ECO:0000256" key="2">
    <source>
        <dbReference type="ARBA" id="ARBA00022737"/>
    </source>
</evidence>
<feature type="domain" description="BEACH-type PH" evidence="6">
    <location>
        <begin position="664"/>
        <end position="830"/>
    </location>
</feature>